<feature type="compositionally biased region" description="Basic and acidic residues" evidence="1">
    <location>
        <begin position="1"/>
        <end position="11"/>
    </location>
</feature>
<dbReference type="Proteomes" id="UP000053259">
    <property type="component" value="Unassembled WGS sequence"/>
</dbReference>
<protein>
    <recommendedName>
        <fullName evidence="2">EH domain-containing protein</fullName>
    </recommendedName>
</protein>
<dbReference type="GeneID" id="27316107"/>
<feature type="compositionally biased region" description="Basic and acidic residues" evidence="1">
    <location>
        <begin position="108"/>
        <end position="118"/>
    </location>
</feature>
<feature type="compositionally biased region" description="Polar residues" evidence="1">
    <location>
        <begin position="14"/>
        <end position="24"/>
    </location>
</feature>
<dbReference type="Pfam" id="PF12763">
    <property type="entry name" value="EH"/>
    <property type="match status" value="1"/>
</dbReference>
<dbReference type="InParanoid" id="A0A0D1YHC7"/>
<evidence type="ECO:0000259" key="2">
    <source>
        <dbReference type="PROSITE" id="PS50031"/>
    </source>
</evidence>
<evidence type="ECO:0000313" key="3">
    <source>
        <dbReference type="EMBL" id="KIW00242.1"/>
    </source>
</evidence>
<organism evidence="3 4">
    <name type="scientific">Verruconis gallopava</name>
    <dbReference type="NCBI Taxonomy" id="253628"/>
    <lineage>
        <taxon>Eukaryota</taxon>
        <taxon>Fungi</taxon>
        <taxon>Dikarya</taxon>
        <taxon>Ascomycota</taxon>
        <taxon>Pezizomycotina</taxon>
        <taxon>Dothideomycetes</taxon>
        <taxon>Pleosporomycetidae</taxon>
        <taxon>Venturiales</taxon>
        <taxon>Sympoventuriaceae</taxon>
        <taxon>Verruconis</taxon>
    </lineage>
</organism>
<gene>
    <name evidence="3" type="ORF">PV09_08134</name>
</gene>
<feature type="region of interest" description="Disordered" evidence="1">
    <location>
        <begin position="408"/>
        <end position="427"/>
    </location>
</feature>
<dbReference type="EMBL" id="KN847565">
    <property type="protein sequence ID" value="KIW00242.1"/>
    <property type="molecule type" value="Genomic_DNA"/>
</dbReference>
<dbReference type="STRING" id="253628.A0A0D1YHC7"/>
<dbReference type="Gene3D" id="1.10.238.10">
    <property type="entry name" value="EF-hand"/>
    <property type="match status" value="1"/>
</dbReference>
<feature type="compositionally biased region" description="Low complexity" evidence="1">
    <location>
        <begin position="63"/>
        <end position="79"/>
    </location>
</feature>
<dbReference type="HOGENOM" id="CLU_014603_0_0_1"/>
<accession>A0A0D1YHC7</accession>
<proteinExistence type="predicted"/>
<name>A0A0D1YHC7_9PEZI</name>
<feature type="region of interest" description="Disordered" evidence="1">
    <location>
        <begin position="63"/>
        <end position="180"/>
    </location>
</feature>
<feature type="region of interest" description="Disordered" evidence="1">
    <location>
        <begin position="198"/>
        <end position="391"/>
    </location>
</feature>
<dbReference type="RefSeq" id="XP_016210111.1">
    <property type="nucleotide sequence ID" value="XM_016361991.1"/>
</dbReference>
<dbReference type="InterPro" id="IPR011992">
    <property type="entry name" value="EF-hand-dom_pair"/>
</dbReference>
<dbReference type="AlphaFoldDB" id="A0A0D1YHC7"/>
<evidence type="ECO:0000313" key="4">
    <source>
        <dbReference type="Proteomes" id="UP000053259"/>
    </source>
</evidence>
<sequence>MEAKANERDARSLNGLTSASSRSQTLYNVPDAALAGALTAFSSVPCTTQRHGRVTRLQNGALSSATSAHNNSNSRNKNGSRPDSDHLAPVPPPFHARSYTRPTISTHPEVDGKSERKNRLNSTPASSPVVPRLNPADQPSRLTMQRPESLRAATLATTTSRSTNPRRSPPLTASSNQPTLDARALALQRRLNERMVARELDNRMDDQDDQRTDSTSIEPTKSLVRMFEQRSGGSSDVPPSIKRQPSLAKGIPPPIVAPKPQRALSVQSVSPELQRPDIPTKPKPIIKADKSETKKLADSDQALGDQINEKPQTKPTVPPPRRTAGGSKPTSTTNTASAGSPPSLSRFGLLAPTSTVRGTSSSPSSRVLPSNPQRASPAPYKDTSLHMLTPHMTGDSLANAMVGANLAIRSASPKRSRTPPPIPPSRRKIHAHDVVFGHSRARSLSPQKRQPGRLLTTLRTGDVEEKEKNRKHHFRQPNKHHEGTRERWRDYVSDSERKRYEGVWAANKGLFISSPDQADEVLNLVARDIWSRSRLPPERLAKVWDLVAVNGSGNGSTVTGRRTLSREQFVVGMWLIDQMLKGRNLPHSVNPSVWTSVRLMGVKVRLEGKGKDGRKLERGTVW</sequence>
<feature type="compositionally biased region" description="Basic and acidic residues" evidence="1">
    <location>
        <begin position="198"/>
        <end position="212"/>
    </location>
</feature>
<dbReference type="OrthoDB" id="10045710at2759"/>
<reference evidence="3 4" key="1">
    <citation type="submission" date="2015-01" db="EMBL/GenBank/DDBJ databases">
        <title>The Genome Sequence of Ochroconis gallopava CBS43764.</title>
        <authorList>
            <consortium name="The Broad Institute Genomics Platform"/>
            <person name="Cuomo C."/>
            <person name="de Hoog S."/>
            <person name="Gorbushina A."/>
            <person name="Stielow B."/>
            <person name="Teixiera M."/>
            <person name="Abouelleil A."/>
            <person name="Chapman S.B."/>
            <person name="Priest M."/>
            <person name="Young S.K."/>
            <person name="Wortman J."/>
            <person name="Nusbaum C."/>
            <person name="Birren B."/>
        </authorList>
    </citation>
    <scope>NUCLEOTIDE SEQUENCE [LARGE SCALE GENOMIC DNA]</scope>
    <source>
        <strain evidence="3 4">CBS 43764</strain>
    </source>
</reference>
<feature type="domain" description="EH" evidence="2">
    <location>
        <begin position="496"/>
        <end position="547"/>
    </location>
</feature>
<feature type="compositionally biased region" description="Basic residues" evidence="1">
    <location>
        <begin position="469"/>
        <end position="478"/>
    </location>
</feature>
<evidence type="ECO:0000256" key="1">
    <source>
        <dbReference type="SAM" id="MobiDB-lite"/>
    </source>
</evidence>
<feature type="compositionally biased region" description="Basic and acidic residues" evidence="1">
    <location>
        <begin position="274"/>
        <end position="298"/>
    </location>
</feature>
<dbReference type="VEuPathDB" id="FungiDB:PV09_08134"/>
<dbReference type="SUPFAM" id="SSF47473">
    <property type="entry name" value="EF-hand"/>
    <property type="match status" value="1"/>
</dbReference>
<feature type="compositionally biased region" description="Low complexity" evidence="1">
    <location>
        <begin position="352"/>
        <end position="370"/>
    </location>
</feature>
<dbReference type="SMART" id="SM00027">
    <property type="entry name" value="EH"/>
    <property type="match status" value="1"/>
</dbReference>
<feature type="region of interest" description="Disordered" evidence="1">
    <location>
        <begin position="1"/>
        <end position="24"/>
    </location>
</feature>
<feature type="compositionally biased region" description="Low complexity" evidence="1">
    <location>
        <begin position="150"/>
        <end position="172"/>
    </location>
</feature>
<feature type="compositionally biased region" description="Polar residues" evidence="1">
    <location>
        <begin position="328"/>
        <end position="343"/>
    </location>
</feature>
<dbReference type="InterPro" id="IPR000261">
    <property type="entry name" value="EH_dom"/>
</dbReference>
<dbReference type="CDD" id="cd00052">
    <property type="entry name" value="EH"/>
    <property type="match status" value="1"/>
</dbReference>
<feature type="region of interest" description="Disordered" evidence="1">
    <location>
        <begin position="459"/>
        <end position="487"/>
    </location>
</feature>
<dbReference type="PROSITE" id="PS50031">
    <property type="entry name" value="EH"/>
    <property type="match status" value="1"/>
</dbReference>
<keyword evidence="4" id="KW-1185">Reference proteome</keyword>